<dbReference type="Pfam" id="PF18581">
    <property type="entry name" value="SYCP2_ARLD"/>
    <property type="match status" value="1"/>
</dbReference>
<evidence type="ECO:0000313" key="10">
    <source>
        <dbReference type="Proteomes" id="UP000291022"/>
    </source>
</evidence>
<keyword evidence="4" id="KW-0158">Chromosome</keyword>
<reference evidence="10" key="1">
    <citation type="submission" date="2016-06" db="EMBL/GenBank/DDBJ databases">
        <title>De novo assembly and RNA-Seq shows season-dependent expression and editing in black bear kidneys.</title>
        <authorList>
            <person name="Korstanje R."/>
            <person name="Srivastava A."/>
            <person name="Sarsani V.K."/>
            <person name="Sheehan S.M."/>
            <person name="Seger R.L."/>
            <person name="Barter M.E."/>
            <person name="Lindqvist C."/>
            <person name="Brody L.C."/>
            <person name="Mullikin J.C."/>
        </authorList>
    </citation>
    <scope>NUCLEOTIDE SEQUENCE [LARGE SCALE GENOMIC DNA]</scope>
</reference>
<dbReference type="InterPro" id="IPR024835">
    <property type="entry name" value="SYCP2-like"/>
</dbReference>
<gene>
    <name evidence="9" type="primary">SYCP2</name>
</gene>
<feature type="compositionally biased region" description="Polar residues" evidence="6">
    <location>
        <begin position="946"/>
        <end position="957"/>
    </location>
</feature>
<feature type="region of interest" description="Disordered" evidence="6">
    <location>
        <begin position="577"/>
        <end position="643"/>
    </location>
</feature>
<dbReference type="Proteomes" id="UP000291022">
    <property type="component" value="Unassembled WGS sequence"/>
</dbReference>
<evidence type="ECO:0000259" key="7">
    <source>
        <dbReference type="Pfam" id="PF18581"/>
    </source>
</evidence>
<dbReference type="GO" id="GO:0007143">
    <property type="term" value="P:female meiotic nuclear division"/>
    <property type="evidence" value="ECO:0007669"/>
    <property type="project" value="TreeGrafter"/>
</dbReference>
<evidence type="ECO:0000256" key="1">
    <source>
        <dbReference type="ARBA" id="ARBA00004123"/>
    </source>
</evidence>
<keyword evidence="5" id="KW-0539">Nucleus</keyword>
<feature type="compositionally biased region" description="Basic and acidic residues" evidence="6">
    <location>
        <begin position="918"/>
        <end position="935"/>
    </location>
</feature>
<evidence type="ECO:0000256" key="6">
    <source>
        <dbReference type="SAM" id="MobiDB-lite"/>
    </source>
</evidence>
<feature type="domain" description="Synaptonemal complex protein 2 Spt16M-like" evidence="8">
    <location>
        <begin position="240"/>
        <end position="351"/>
    </location>
</feature>
<dbReference type="Ensembl" id="ENSUAMT00000018650.1">
    <property type="protein sequence ID" value="ENSUAMP00000016662.1"/>
    <property type="gene ID" value="ENSUAMG00000013229.1"/>
</dbReference>
<reference evidence="9" key="3">
    <citation type="submission" date="2025-09" db="UniProtKB">
        <authorList>
            <consortium name="Ensembl"/>
        </authorList>
    </citation>
    <scope>IDENTIFICATION</scope>
</reference>
<feature type="compositionally biased region" description="Basic residues" evidence="6">
    <location>
        <begin position="936"/>
        <end position="945"/>
    </location>
</feature>
<feature type="compositionally biased region" description="Basic residues" evidence="6">
    <location>
        <begin position="893"/>
        <end position="903"/>
    </location>
</feature>
<name>A0A452RD86_URSAM</name>
<feature type="region of interest" description="Disordered" evidence="6">
    <location>
        <begin position="887"/>
        <end position="957"/>
    </location>
</feature>
<dbReference type="GO" id="GO:0000779">
    <property type="term" value="C:condensed chromosome, centromeric region"/>
    <property type="evidence" value="ECO:0007669"/>
    <property type="project" value="TreeGrafter"/>
</dbReference>
<evidence type="ECO:0000259" key="8">
    <source>
        <dbReference type="Pfam" id="PF18584"/>
    </source>
</evidence>
<dbReference type="GO" id="GO:0000800">
    <property type="term" value="C:lateral element"/>
    <property type="evidence" value="ECO:0007669"/>
    <property type="project" value="TreeGrafter"/>
</dbReference>
<evidence type="ECO:0000256" key="2">
    <source>
        <dbReference type="ARBA" id="ARBA00004286"/>
    </source>
</evidence>
<dbReference type="InterPro" id="IPR041322">
    <property type="entry name" value="SYCP2_ARLD"/>
</dbReference>
<feature type="compositionally biased region" description="Basic and acidic residues" evidence="6">
    <location>
        <begin position="498"/>
        <end position="507"/>
    </location>
</feature>
<feature type="compositionally biased region" description="Basic and acidic residues" evidence="6">
    <location>
        <begin position="606"/>
        <end position="621"/>
    </location>
</feature>
<dbReference type="PANTHER" id="PTHR15607:SF12">
    <property type="entry name" value="SYNAPTONEMAL COMPLEX PROTEIN 2"/>
    <property type="match status" value="1"/>
</dbReference>
<keyword evidence="10" id="KW-1185">Reference proteome</keyword>
<dbReference type="Pfam" id="PF18584">
    <property type="entry name" value="SYCP2_SLD"/>
    <property type="match status" value="1"/>
</dbReference>
<evidence type="ECO:0000256" key="5">
    <source>
        <dbReference type="ARBA" id="ARBA00023242"/>
    </source>
</evidence>
<dbReference type="GeneTree" id="ENSGT00530000063859"/>
<evidence type="ECO:0000256" key="3">
    <source>
        <dbReference type="ARBA" id="ARBA00007960"/>
    </source>
</evidence>
<reference evidence="9" key="2">
    <citation type="submission" date="2025-08" db="UniProtKB">
        <authorList>
            <consortium name="Ensembl"/>
        </authorList>
    </citation>
    <scope>IDENTIFICATION</scope>
</reference>
<comment type="similarity">
    <text evidence="3">Belongs to the SYCP2 family.</text>
</comment>
<protein>
    <submittedName>
        <fullName evidence="9">Synaptonemal complex protein 2</fullName>
    </submittedName>
</protein>
<dbReference type="PANTHER" id="PTHR15607">
    <property type="entry name" value="SYNAPTONEMAL COMPLEX PROTEIN-RELATED"/>
    <property type="match status" value="1"/>
</dbReference>
<feature type="compositionally biased region" description="Basic and acidic residues" evidence="6">
    <location>
        <begin position="628"/>
        <end position="643"/>
    </location>
</feature>
<feature type="region of interest" description="Disordered" evidence="6">
    <location>
        <begin position="1010"/>
        <end position="1048"/>
    </location>
</feature>
<feature type="region of interest" description="Disordered" evidence="6">
    <location>
        <begin position="458"/>
        <end position="507"/>
    </location>
</feature>
<accession>A0A452RD86</accession>
<proteinExistence type="inferred from homology"/>
<organism evidence="9 10">
    <name type="scientific">Ursus americanus</name>
    <name type="common">American black bear</name>
    <name type="synonym">Euarctos americanus</name>
    <dbReference type="NCBI Taxonomy" id="9643"/>
    <lineage>
        <taxon>Eukaryota</taxon>
        <taxon>Metazoa</taxon>
        <taxon>Chordata</taxon>
        <taxon>Craniata</taxon>
        <taxon>Vertebrata</taxon>
        <taxon>Euteleostomi</taxon>
        <taxon>Mammalia</taxon>
        <taxon>Eutheria</taxon>
        <taxon>Laurasiatheria</taxon>
        <taxon>Carnivora</taxon>
        <taxon>Caniformia</taxon>
        <taxon>Ursidae</taxon>
        <taxon>Ursus</taxon>
    </lineage>
</organism>
<comment type="subcellular location">
    <subcellularLocation>
        <location evidence="2">Chromosome</location>
    </subcellularLocation>
    <subcellularLocation>
        <location evidence="1">Nucleus</location>
    </subcellularLocation>
</comment>
<feature type="domain" description="Synaptonemal complex protein 2 armadillo-repeat-like" evidence="7">
    <location>
        <begin position="9"/>
        <end position="174"/>
    </location>
</feature>
<evidence type="ECO:0000313" key="9">
    <source>
        <dbReference type="Ensembl" id="ENSUAMP00000016662.1"/>
    </source>
</evidence>
<dbReference type="GO" id="GO:0007140">
    <property type="term" value="P:male meiotic nuclear division"/>
    <property type="evidence" value="ECO:0007669"/>
    <property type="project" value="TreeGrafter"/>
</dbReference>
<evidence type="ECO:0000256" key="4">
    <source>
        <dbReference type="ARBA" id="ARBA00022454"/>
    </source>
</evidence>
<feature type="compositionally biased region" description="Low complexity" evidence="6">
    <location>
        <begin position="1015"/>
        <end position="1032"/>
    </location>
</feature>
<dbReference type="InterPro" id="IPR040560">
    <property type="entry name" value="SYCP2_SLD"/>
</dbReference>
<feature type="compositionally biased region" description="Polar residues" evidence="6">
    <location>
        <begin position="482"/>
        <end position="497"/>
    </location>
</feature>
<sequence>MPIRPDLQQLEKCIDDALRKNDFKPLKTLLQIDICEDVKIKCSKQFFHKVDDLVCRELNKKDIQAVSTILVSFGRCGKNITILGQGGLTAMIKQGLVQKISMEYEIILSRGNSKDEAVINMIEDLFDLLMVKQVVESFVPRICVLVIDSRVNICIQQETLKKMNAMLDKMPQDARKILSNQEMLILIMTTEKQRQELACQWFSMDFIANAFKGIKDSEFETDCRVFLNLVNGMLGDKRRVFTFPCLSAFLGKYELQIPSDEKLEEFWIDFNLGSQTLSFYIAGDNDDHQWEAVTVPEDKVQIYSVEVRESKKLLTIILKNIVKISKREGKELLLYFDASLEITSVTQKIFGANKYREFTRKQGISVAKTSVHILFDASGSQILVPESQISPMEEELISLKEKPNSQKEFAKMCVYCGCFSWFQIITPSKRKMSEASMIVPGADRYTVRSPILLINTSTPRRGRIKPPLQMKSSAEKPDIPKTSESGVDNAVSLTSRPSEGRNGGDKTDQANVLYYIKQVILFSRLPGVLDNICGNKMPSKWSCWTPVTNINLCDNQRAGTLSGDTFNQDVIVNKKLTKQKSSSSISEDNSEETEKVQYKKKTMQHNKIEKAEVGVCKRDTQQRPNHPKHPEQKNTENTKQSDWRIESETTFKSVLLNKTIEESLIYRKKYVLSKDVNTAICDKSPSPRKNVRSHRKSGKKLTSELNSWDLRQKKMREKSKEKGFTDAAESLINQINKRYKPKDNIKSTRKFKESLIDSGFSNKSDLQLSKVVNISLHFYRNDVYNFNLNGADEPIIKLGIQEFQATATEACIVTNPKKKNLFSDTDTEYRCDDSKTDVSWLKEPKSKPQLIDYSRNKNMKKPKSGKSKIFLLKTPNKNITKKVEETVPDGRTRLPRRAAKTKKNYKDLSNSESESEQEFSHSFKEKLLVKEENIHSRSKTTKLPKKQQNTFSAETQKGISKEWKNPTLLKDAIRDNSLGLSPISLSGSPPSIEVMRCIEKIRERDFTQDYDRITKSLSPSPKISSPESLSSKYGVGGPKKSLKDSDKSLCARESCSPIPRSFLPRHTPINTVVNRKNINSVVLTQDTHNWNSYSDVSVHSSEKKLMKVEFENTRLDEKGGSHSASPLSLSSEGREQIWCDMPCDSTHMSGPTQHLNRKRMYIEDNLSNADEIDLEEEERGRVYLLPKKLPKTEDRDHHTYKGNVSPLSIHDFSIRGESWESEISGLGVMFFKLKISIFQIRQKMMDYFTKQSWKTAQQHLNTMNHQIQEYRIKKLDKFQFIIIEELENFEKDSQSLKELEKEFVVCAFKELHRLKASLDKDVFHNTAYEDTVFTSEMCSMKENMKMLQDRLLKETVSLLSGQGFMGIGRQSVAILLSFSPVMFSCLN</sequence>